<proteinExistence type="predicted"/>
<reference evidence="1" key="1">
    <citation type="submission" date="2018-02" db="EMBL/GenBank/DDBJ databases">
        <title>Rhizophora mucronata_Transcriptome.</title>
        <authorList>
            <person name="Meera S.P."/>
            <person name="Sreeshan A."/>
            <person name="Augustine A."/>
        </authorList>
    </citation>
    <scope>NUCLEOTIDE SEQUENCE</scope>
    <source>
        <tissue evidence="1">Leaf</tissue>
    </source>
</reference>
<dbReference type="EMBL" id="GGEC01078897">
    <property type="protein sequence ID" value="MBX59381.1"/>
    <property type="molecule type" value="Transcribed_RNA"/>
</dbReference>
<dbReference type="AlphaFoldDB" id="A0A2P2PXD1"/>
<sequence length="37" mass="4454">MFYIFFNLFNCSLCSIHIQIKNKTKILPQLLTTLEFM</sequence>
<organism evidence="1">
    <name type="scientific">Rhizophora mucronata</name>
    <name type="common">Asiatic mangrove</name>
    <dbReference type="NCBI Taxonomy" id="61149"/>
    <lineage>
        <taxon>Eukaryota</taxon>
        <taxon>Viridiplantae</taxon>
        <taxon>Streptophyta</taxon>
        <taxon>Embryophyta</taxon>
        <taxon>Tracheophyta</taxon>
        <taxon>Spermatophyta</taxon>
        <taxon>Magnoliopsida</taxon>
        <taxon>eudicotyledons</taxon>
        <taxon>Gunneridae</taxon>
        <taxon>Pentapetalae</taxon>
        <taxon>rosids</taxon>
        <taxon>fabids</taxon>
        <taxon>Malpighiales</taxon>
        <taxon>Rhizophoraceae</taxon>
        <taxon>Rhizophora</taxon>
    </lineage>
</organism>
<accession>A0A2P2PXD1</accession>
<name>A0A2P2PXD1_RHIMU</name>
<protein>
    <submittedName>
        <fullName evidence="1">Uncharacterized protein</fullName>
    </submittedName>
</protein>
<evidence type="ECO:0000313" key="1">
    <source>
        <dbReference type="EMBL" id="MBX59381.1"/>
    </source>
</evidence>